<feature type="non-terminal residue" evidence="3">
    <location>
        <position position="1"/>
    </location>
</feature>
<name>A0A382P449_9ZZZZ</name>
<keyword evidence="1" id="KW-0378">Hydrolase</keyword>
<dbReference type="SUPFAM" id="SSF56281">
    <property type="entry name" value="Metallo-hydrolase/oxidoreductase"/>
    <property type="match status" value="1"/>
</dbReference>
<dbReference type="AlphaFoldDB" id="A0A382P449"/>
<dbReference type="GO" id="GO:0042781">
    <property type="term" value="F:3'-tRNA processing endoribonuclease activity"/>
    <property type="evidence" value="ECO:0007669"/>
    <property type="project" value="TreeGrafter"/>
</dbReference>
<gene>
    <name evidence="3" type="ORF">METZ01_LOCUS321038</name>
</gene>
<proteinExistence type="predicted"/>
<dbReference type="Pfam" id="PF12706">
    <property type="entry name" value="Lactamase_B_2"/>
    <property type="match status" value="1"/>
</dbReference>
<organism evidence="3">
    <name type="scientific">marine metagenome</name>
    <dbReference type="NCBI Taxonomy" id="408172"/>
    <lineage>
        <taxon>unclassified sequences</taxon>
        <taxon>metagenomes</taxon>
        <taxon>ecological metagenomes</taxon>
    </lineage>
</organism>
<accession>A0A382P449</accession>
<dbReference type="PANTHER" id="PTHR46018">
    <property type="entry name" value="ZINC PHOSPHODIESTERASE ELAC PROTEIN 1"/>
    <property type="match status" value="1"/>
</dbReference>
<dbReference type="InterPro" id="IPR036866">
    <property type="entry name" value="RibonucZ/Hydroxyglut_hydro"/>
</dbReference>
<dbReference type="InterPro" id="IPR044094">
    <property type="entry name" value="AtsA-like_MBL-fold"/>
</dbReference>
<dbReference type="EMBL" id="UINC01104769">
    <property type="protein sequence ID" value="SVC68184.1"/>
    <property type="molecule type" value="Genomic_DNA"/>
</dbReference>
<feature type="non-terminal residue" evidence="3">
    <location>
        <position position="359"/>
    </location>
</feature>
<reference evidence="3" key="1">
    <citation type="submission" date="2018-05" db="EMBL/GenBank/DDBJ databases">
        <authorList>
            <person name="Lanie J.A."/>
            <person name="Ng W.-L."/>
            <person name="Kazmierczak K.M."/>
            <person name="Andrzejewski T.M."/>
            <person name="Davidsen T.M."/>
            <person name="Wayne K.J."/>
            <person name="Tettelin H."/>
            <person name="Glass J.I."/>
            <person name="Rusch D."/>
            <person name="Podicherti R."/>
            <person name="Tsui H.-C.T."/>
            <person name="Winkler M.E."/>
        </authorList>
    </citation>
    <scope>NUCLEOTIDE SEQUENCE</scope>
</reference>
<dbReference type="Gene3D" id="3.60.15.10">
    <property type="entry name" value="Ribonuclease Z/Hydroxyacylglutathione hydrolase-like"/>
    <property type="match status" value="1"/>
</dbReference>
<dbReference type="CDD" id="cd07719">
    <property type="entry name" value="arylsulfatase_AtsA-like_MBL-fold"/>
    <property type="match status" value="1"/>
</dbReference>
<protein>
    <recommendedName>
        <fullName evidence="2">Metallo-beta-lactamase domain-containing protein</fullName>
    </recommendedName>
</protein>
<evidence type="ECO:0000259" key="2">
    <source>
        <dbReference type="SMART" id="SM00849"/>
    </source>
</evidence>
<dbReference type="PANTHER" id="PTHR46018:SF2">
    <property type="entry name" value="ZINC PHOSPHODIESTERASE ELAC PROTEIN 1"/>
    <property type="match status" value="1"/>
</dbReference>
<dbReference type="InterPro" id="IPR001279">
    <property type="entry name" value="Metallo-B-lactamas"/>
</dbReference>
<evidence type="ECO:0000256" key="1">
    <source>
        <dbReference type="ARBA" id="ARBA00022801"/>
    </source>
</evidence>
<feature type="domain" description="Metallo-beta-lactamase" evidence="2">
    <location>
        <begin position="113"/>
        <end position="312"/>
    </location>
</feature>
<sequence length="359" mass="39517">QLIAESPARKRRGGDTVNISGPITRCVTAAVVLFLSSAAPAQEPVPPPDAAGQDSSRYHNDPFVRPGFITPLTIPDSWPTNIPRNPHNLSPAETKTRLVMLGTGMPSPNPYRAGPSYALVVNGSPYLVDAGEGIWRSMAKAALINGDELAQAFFPGKLKYLFLTHLHQDHTIGIPSLLLSPFNWIFRIQQEIYGPEGTRDMVDHILAAWKIDTQAAIADGNNPEGGRAAGHDILFDEYGLVYEDDNVTVEAYRTKHARLQDTFAYRFTTEDRVIVFTGDGGPYHPNIVRAARNADVLVTETVTEDNIQYAPWGGDTVEAKKEEIFRFHFSPTVLARIANEANVKTIVLSHEQNYNSGED</sequence>
<dbReference type="SMART" id="SM00849">
    <property type="entry name" value="Lactamase_B"/>
    <property type="match status" value="1"/>
</dbReference>
<evidence type="ECO:0000313" key="3">
    <source>
        <dbReference type="EMBL" id="SVC68184.1"/>
    </source>
</evidence>